<evidence type="ECO:0000313" key="1">
    <source>
        <dbReference type="EMBL" id="SUA63512.1"/>
    </source>
</evidence>
<dbReference type="EMBL" id="UGSC01000001">
    <property type="protein sequence ID" value="SUA63512.1"/>
    <property type="molecule type" value="Genomic_DNA"/>
</dbReference>
<sequence length="148" mass="16491">MSLTLAQPSTLQTTQLCIGSIAIIQYDHRQFPDSEQYQHHCCGLLTISCNGAQGLAEYKLPEIKGTFDLVRWASVFTLLKGLSLTEAEQYIKHHADHWGPVKTELALSALSDLTAHANSYILSPTATILPPRISRSYLIEHGLVYYSF</sequence>
<gene>
    <name evidence="1" type="ORF">NCTC10343_00684</name>
</gene>
<name>A0A378XRE9_PAEPO</name>
<dbReference type="Proteomes" id="UP000254400">
    <property type="component" value="Unassembled WGS sequence"/>
</dbReference>
<dbReference type="AlphaFoldDB" id="A0A378XRE9"/>
<protein>
    <submittedName>
        <fullName evidence="1">Uncharacterized protein</fullName>
    </submittedName>
</protein>
<accession>A0A378XRE9</accession>
<proteinExistence type="predicted"/>
<dbReference type="GeneID" id="93349505"/>
<evidence type="ECO:0000313" key="2">
    <source>
        <dbReference type="Proteomes" id="UP000254400"/>
    </source>
</evidence>
<dbReference type="RefSeq" id="WP_017425753.1">
    <property type="nucleotide sequence ID" value="NZ_CP036496.1"/>
</dbReference>
<reference evidence="1 2" key="1">
    <citation type="submission" date="2018-06" db="EMBL/GenBank/DDBJ databases">
        <authorList>
            <consortium name="Pathogen Informatics"/>
            <person name="Doyle S."/>
        </authorList>
    </citation>
    <scope>NUCLEOTIDE SEQUENCE [LARGE SCALE GENOMIC DNA]</scope>
    <source>
        <strain evidence="1 2">NCTC10343</strain>
    </source>
</reference>
<organism evidence="1 2">
    <name type="scientific">Paenibacillus polymyxa</name>
    <name type="common">Bacillus polymyxa</name>
    <dbReference type="NCBI Taxonomy" id="1406"/>
    <lineage>
        <taxon>Bacteria</taxon>
        <taxon>Bacillati</taxon>
        <taxon>Bacillota</taxon>
        <taxon>Bacilli</taxon>
        <taxon>Bacillales</taxon>
        <taxon>Paenibacillaceae</taxon>
        <taxon>Paenibacillus</taxon>
    </lineage>
</organism>